<sequence>MLCFGVLKKLITLPPVVPELLQREINQSLSAFYEFDDSQQRSAATSDAVESVQTGKPEDENAGVTSSEPQTDHAKLAWKAKISAPNPIQAGSYSKTSFGSDVQKLGRNQVLKAAAEHVRVKESGADKAYIMDKQYQEAAGLQLTQTFTIKSNTCYEIPQTIAVELIAFTL</sequence>
<proteinExistence type="predicted"/>
<evidence type="ECO:0000313" key="3">
    <source>
        <dbReference type="Proteomes" id="UP000324800"/>
    </source>
</evidence>
<dbReference type="Proteomes" id="UP000324800">
    <property type="component" value="Unassembled WGS sequence"/>
</dbReference>
<gene>
    <name evidence="2" type="ORF">EZS28_022448</name>
</gene>
<evidence type="ECO:0000256" key="1">
    <source>
        <dbReference type="SAM" id="MobiDB-lite"/>
    </source>
</evidence>
<comment type="caution">
    <text evidence="2">The sequence shown here is derived from an EMBL/GenBank/DDBJ whole genome shotgun (WGS) entry which is preliminary data.</text>
</comment>
<accession>A0A5J4VI13</accession>
<evidence type="ECO:0000313" key="2">
    <source>
        <dbReference type="EMBL" id="KAA6382026.1"/>
    </source>
</evidence>
<protein>
    <submittedName>
        <fullName evidence="2">Uncharacterized protein</fullName>
    </submittedName>
</protein>
<reference evidence="2 3" key="1">
    <citation type="submission" date="2019-03" db="EMBL/GenBank/DDBJ databases">
        <title>Single cell metagenomics reveals metabolic interactions within the superorganism composed of flagellate Streblomastix strix and complex community of Bacteroidetes bacteria on its surface.</title>
        <authorList>
            <person name="Treitli S.C."/>
            <person name="Kolisko M."/>
            <person name="Husnik F."/>
            <person name="Keeling P."/>
            <person name="Hampl V."/>
        </authorList>
    </citation>
    <scope>NUCLEOTIDE SEQUENCE [LARGE SCALE GENOMIC DNA]</scope>
    <source>
        <strain evidence="2">ST1C</strain>
    </source>
</reference>
<feature type="region of interest" description="Disordered" evidence="1">
    <location>
        <begin position="43"/>
        <end position="72"/>
    </location>
</feature>
<name>A0A5J4VI13_9EUKA</name>
<dbReference type="AlphaFoldDB" id="A0A5J4VI13"/>
<dbReference type="EMBL" id="SNRW01007001">
    <property type="protein sequence ID" value="KAA6382026.1"/>
    <property type="molecule type" value="Genomic_DNA"/>
</dbReference>
<organism evidence="2 3">
    <name type="scientific">Streblomastix strix</name>
    <dbReference type="NCBI Taxonomy" id="222440"/>
    <lineage>
        <taxon>Eukaryota</taxon>
        <taxon>Metamonada</taxon>
        <taxon>Preaxostyla</taxon>
        <taxon>Oxymonadida</taxon>
        <taxon>Streblomastigidae</taxon>
        <taxon>Streblomastix</taxon>
    </lineage>
</organism>